<proteinExistence type="predicted"/>
<feature type="transmembrane region" description="Helical" evidence="1">
    <location>
        <begin position="12"/>
        <end position="32"/>
    </location>
</feature>
<dbReference type="SUPFAM" id="SSF53474">
    <property type="entry name" value="alpha/beta-Hydrolases"/>
    <property type="match status" value="1"/>
</dbReference>
<evidence type="ECO:0000313" key="4">
    <source>
        <dbReference type="Proteomes" id="UP000664601"/>
    </source>
</evidence>
<dbReference type="Gene3D" id="3.40.50.1820">
    <property type="entry name" value="alpha/beta hydrolase"/>
    <property type="match status" value="1"/>
</dbReference>
<protein>
    <submittedName>
        <fullName evidence="3">Alpha/beta fold hydrolase</fullName>
    </submittedName>
</protein>
<dbReference type="EMBL" id="JAFREM010000012">
    <property type="protein sequence ID" value="MBO1305910.1"/>
    <property type="molecule type" value="Genomic_DNA"/>
</dbReference>
<gene>
    <name evidence="3" type="ORF">JZO70_07050</name>
</gene>
<evidence type="ECO:0000256" key="1">
    <source>
        <dbReference type="SAM" id="Phobius"/>
    </source>
</evidence>
<feature type="domain" description="AB hydrolase-1" evidence="2">
    <location>
        <begin position="235"/>
        <end position="369"/>
    </location>
</feature>
<keyword evidence="1" id="KW-0812">Transmembrane</keyword>
<evidence type="ECO:0000313" key="3">
    <source>
        <dbReference type="EMBL" id="MBO1305910.1"/>
    </source>
</evidence>
<dbReference type="Proteomes" id="UP000664601">
    <property type="component" value="Unassembled WGS sequence"/>
</dbReference>
<feature type="transmembrane region" description="Helical" evidence="1">
    <location>
        <begin position="38"/>
        <end position="57"/>
    </location>
</feature>
<accession>A0ABS3L9Z3</accession>
<comment type="caution">
    <text evidence="3">The sequence shown here is derived from an EMBL/GenBank/DDBJ whole genome shotgun (WGS) entry which is preliminary data.</text>
</comment>
<sequence>MREFLIKDSIFTFIYGFLYNLCILAPILGLVFLSGFFLRFGLFLVGLVLALVIIHRFPQKKFQRRYLSILYSGCLSLKIFIMSCLLILASLIFFLLFNKVFLPHLLVGVLWTFLLEAILFWNGMVRVFLSSVQLGLKMRVIAVLCGWIPIVNIAALLRIIDVVEKELTFEYQKDLLDDVAVESQQCRTKYPILLVHGVFFRDIKYLNYWGRVPRFLKQRGAILYYGNQESAQSVEYCGTQLAERIKQLVEETGCEKVNLIAHSKGGLDSRYAVAVGGASQYVASLTTINTPHNGCIFANYLLKKAPKAFVNQVEKMYNSAFQKLGDQQPNFFNAVSNLSDEACKELNEIMPNQPDVYYQGVMSYVRKASSGKFPLNVFYPVVKHFDGRNDGLVSVESASYFDNMLVIDPPGRRGISHADMIDLNRENIDGFDVREFYKELIVGLKEQGF</sequence>
<feature type="transmembrane region" description="Helical" evidence="1">
    <location>
        <begin position="69"/>
        <end position="97"/>
    </location>
</feature>
<dbReference type="GO" id="GO:0016787">
    <property type="term" value="F:hydrolase activity"/>
    <property type="evidence" value="ECO:0007669"/>
    <property type="project" value="UniProtKB-KW"/>
</dbReference>
<dbReference type="InterPro" id="IPR029058">
    <property type="entry name" value="AB_hydrolase_fold"/>
</dbReference>
<keyword evidence="1" id="KW-1133">Transmembrane helix</keyword>
<keyword evidence="4" id="KW-1185">Reference proteome</keyword>
<feature type="transmembrane region" description="Helical" evidence="1">
    <location>
        <begin position="141"/>
        <end position="160"/>
    </location>
</feature>
<keyword evidence="1" id="KW-0472">Membrane</keyword>
<feature type="transmembrane region" description="Helical" evidence="1">
    <location>
        <begin position="109"/>
        <end position="129"/>
    </location>
</feature>
<organism evidence="3 4">
    <name type="scientific">Candidatus Enterococcus moelleringii</name>
    <dbReference type="NCBI Taxonomy" id="2815325"/>
    <lineage>
        <taxon>Bacteria</taxon>
        <taxon>Bacillati</taxon>
        <taxon>Bacillota</taxon>
        <taxon>Bacilli</taxon>
        <taxon>Lactobacillales</taxon>
        <taxon>Enterococcaceae</taxon>
        <taxon>Enterococcus</taxon>
    </lineage>
</organism>
<dbReference type="Pfam" id="PF00561">
    <property type="entry name" value="Abhydrolase_1"/>
    <property type="match status" value="1"/>
</dbReference>
<name>A0ABS3L9Z3_9ENTE</name>
<evidence type="ECO:0000259" key="2">
    <source>
        <dbReference type="Pfam" id="PF00561"/>
    </source>
</evidence>
<dbReference type="InterPro" id="IPR000073">
    <property type="entry name" value="AB_hydrolase_1"/>
</dbReference>
<keyword evidence="3" id="KW-0378">Hydrolase</keyword>
<reference evidence="3 4" key="1">
    <citation type="submission" date="2021-03" db="EMBL/GenBank/DDBJ databases">
        <title>Enterococcal diversity collection.</title>
        <authorList>
            <person name="Gilmore M.S."/>
            <person name="Schwartzman J."/>
            <person name="Van Tyne D."/>
            <person name="Martin M."/>
            <person name="Earl A.M."/>
            <person name="Manson A.L."/>
            <person name="Straub T."/>
            <person name="Salamzade R."/>
            <person name="Saavedra J."/>
            <person name="Lebreton F."/>
            <person name="Prichula J."/>
            <person name="Schaufler K."/>
            <person name="Gaca A."/>
            <person name="Sgardioli B."/>
            <person name="Wagenaar J."/>
            <person name="Strong T."/>
        </authorList>
    </citation>
    <scope>NUCLEOTIDE SEQUENCE [LARGE SCALE GENOMIC DNA]</scope>
    <source>
        <strain evidence="3 4">669A</strain>
    </source>
</reference>